<name>A0ACA9QYP2_9GLOM</name>
<gene>
    <name evidence="1" type="ORF">SPELUC_LOCUS15662</name>
</gene>
<organism evidence="1 2">
    <name type="scientific">Cetraspora pellucida</name>
    <dbReference type="NCBI Taxonomy" id="1433469"/>
    <lineage>
        <taxon>Eukaryota</taxon>
        <taxon>Fungi</taxon>
        <taxon>Fungi incertae sedis</taxon>
        <taxon>Mucoromycota</taxon>
        <taxon>Glomeromycotina</taxon>
        <taxon>Glomeromycetes</taxon>
        <taxon>Diversisporales</taxon>
        <taxon>Gigasporaceae</taxon>
        <taxon>Cetraspora</taxon>
    </lineage>
</organism>
<accession>A0ACA9QYP2</accession>
<dbReference type="EMBL" id="CAJVPW010052954">
    <property type="protein sequence ID" value="CAG8769173.1"/>
    <property type="molecule type" value="Genomic_DNA"/>
</dbReference>
<comment type="caution">
    <text evidence="1">The sequence shown here is derived from an EMBL/GenBank/DDBJ whole genome shotgun (WGS) entry which is preliminary data.</text>
</comment>
<protein>
    <submittedName>
        <fullName evidence="1">8882_t:CDS:1</fullName>
    </submittedName>
</protein>
<proteinExistence type="predicted"/>
<feature type="non-terminal residue" evidence="1">
    <location>
        <position position="87"/>
    </location>
</feature>
<evidence type="ECO:0000313" key="2">
    <source>
        <dbReference type="Proteomes" id="UP000789366"/>
    </source>
</evidence>
<dbReference type="Proteomes" id="UP000789366">
    <property type="component" value="Unassembled WGS sequence"/>
</dbReference>
<evidence type="ECO:0000313" key="1">
    <source>
        <dbReference type="EMBL" id="CAG8769173.1"/>
    </source>
</evidence>
<keyword evidence="2" id="KW-1185">Reference proteome</keyword>
<sequence>MSSDNPTIDCIICCKENVTFFPLPCNHYSCIKCISKILKTKPIPDPSTNIVPPPSCPFCQYAVRKIKLDNDEGCLKRKIKKSSTNEK</sequence>
<reference evidence="1" key="1">
    <citation type="submission" date="2021-06" db="EMBL/GenBank/DDBJ databases">
        <authorList>
            <person name="Kallberg Y."/>
            <person name="Tangrot J."/>
            <person name="Rosling A."/>
        </authorList>
    </citation>
    <scope>NUCLEOTIDE SEQUENCE</scope>
    <source>
        <strain evidence="1">28 12/20/2015</strain>
    </source>
</reference>